<dbReference type="InterPro" id="IPR047196">
    <property type="entry name" value="YidC_ALB_C"/>
</dbReference>
<keyword evidence="3" id="KW-1003">Cell membrane</keyword>
<keyword evidence="8" id="KW-0143">Chaperone</keyword>
<dbReference type="PRINTS" id="PR00701">
    <property type="entry name" value="60KDINNERMP"/>
</dbReference>
<feature type="transmembrane region" description="Helical" evidence="9">
    <location>
        <begin position="90"/>
        <end position="112"/>
    </location>
</feature>
<evidence type="ECO:0000313" key="11">
    <source>
        <dbReference type="EMBL" id="MPL58706.1"/>
    </source>
</evidence>
<dbReference type="NCBIfam" id="TIGR03592">
    <property type="entry name" value="yidC_oxa1_cterm"/>
    <property type="match status" value="1"/>
</dbReference>
<feature type="transmembrane region" description="Helical" evidence="9">
    <location>
        <begin position="25"/>
        <end position="46"/>
    </location>
</feature>
<evidence type="ECO:0000256" key="4">
    <source>
        <dbReference type="ARBA" id="ARBA00022692"/>
    </source>
</evidence>
<evidence type="ECO:0000256" key="5">
    <source>
        <dbReference type="ARBA" id="ARBA00022927"/>
    </source>
</evidence>
<dbReference type="GO" id="GO:0032977">
    <property type="term" value="F:membrane insertase activity"/>
    <property type="evidence" value="ECO:0007669"/>
    <property type="project" value="InterPro"/>
</dbReference>
<dbReference type="GO" id="GO:0015031">
    <property type="term" value="P:protein transport"/>
    <property type="evidence" value="ECO:0007669"/>
    <property type="project" value="UniProtKB-KW"/>
</dbReference>
<sequence>MFDYFIGILQSVLTFFYNLTETAGVANYGLAIILMTVVIKMALYPLTAKQVKSMKGLQIVQPKMKELQEKYKGNPEKLQKEMAILYKEMGVNPLAGCLPLVVQMPILIGIFYAIRDFHYEHTPVFLWMTDLAMPDPIYLLPVLSAATTWYQQKQTTTEMTQQNRMMMIFMPLFIGWISTTFPAGLVLYWVMSNIIQIAQQWWMYRGPAEIKGEAN</sequence>
<keyword evidence="7 9" id="KW-0472">Membrane</keyword>
<comment type="subcellular location">
    <subcellularLocation>
        <location evidence="1">Cell membrane</location>
        <topology evidence="1">Multi-pass membrane protein</topology>
    </subcellularLocation>
</comment>
<evidence type="ECO:0000256" key="2">
    <source>
        <dbReference type="ARBA" id="ARBA00022448"/>
    </source>
</evidence>
<dbReference type="PANTHER" id="PTHR12428">
    <property type="entry name" value="OXA1"/>
    <property type="match status" value="1"/>
</dbReference>
<evidence type="ECO:0000256" key="6">
    <source>
        <dbReference type="ARBA" id="ARBA00022989"/>
    </source>
</evidence>
<feature type="domain" description="Membrane insertase YidC/Oxa/ALB C-terminal" evidence="10">
    <location>
        <begin position="28"/>
        <end position="205"/>
    </location>
</feature>
<keyword evidence="4 9" id="KW-0812">Transmembrane</keyword>
<dbReference type="PANTHER" id="PTHR12428:SF65">
    <property type="entry name" value="CYTOCHROME C OXIDASE ASSEMBLY PROTEIN COX18, MITOCHONDRIAL"/>
    <property type="match status" value="1"/>
</dbReference>
<dbReference type="AlphaFoldDB" id="A0A644SVN6"/>
<dbReference type="EMBL" id="VSSQ01000007">
    <property type="protein sequence ID" value="MPL58706.1"/>
    <property type="molecule type" value="Genomic_DNA"/>
</dbReference>
<feature type="transmembrane region" description="Helical" evidence="9">
    <location>
        <begin position="124"/>
        <end position="146"/>
    </location>
</feature>
<reference evidence="11" key="1">
    <citation type="submission" date="2019-08" db="EMBL/GenBank/DDBJ databases">
        <authorList>
            <person name="Kucharzyk K."/>
            <person name="Murdoch R.W."/>
            <person name="Higgins S."/>
            <person name="Loffler F."/>
        </authorList>
    </citation>
    <scope>NUCLEOTIDE SEQUENCE</scope>
</reference>
<dbReference type="InterPro" id="IPR028055">
    <property type="entry name" value="YidC/Oxa/ALB_C"/>
</dbReference>
<feature type="transmembrane region" description="Helical" evidence="9">
    <location>
        <begin position="167"/>
        <end position="191"/>
    </location>
</feature>
<evidence type="ECO:0000256" key="9">
    <source>
        <dbReference type="SAM" id="Phobius"/>
    </source>
</evidence>
<keyword evidence="2" id="KW-0813">Transport</keyword>
<evidence type="ECO:0000256" key="3">
    <source>
        <dbReference type="ARBA" id="ARBA00022475"/>
    </source>
</evidence>
<gene>
    <name evidence="11" type="primary">yidC_2</name>
    <name evidence="11" type="ORF">SDC9_04248</name>
</gene>
<name>A0A644SVN6_9ZZZZ</name>
<keyword evidence="6 9" id="KW-1133">Transmembrane helix</keyword>
<protein>
    <submittedName>
        <fullName evidence="11">Membrane protein insertase YidC</fullName>
    </submittedName>
</protein>
<evidence type="ECO:0000256" key="1">
    <source>
        <dbReference type="ARBA" id="ARBA00004651"/>
    </source>
</evidence>
<keyword evidence="5" id="KW-0653">Protein transport</keyword>
<dbReference type="GO" id="GO:0005886">
    <property type="term" value="C:plasma membrane"/>
    <property type="evidence" value="ECO:0007669"/>
    <property type="project" value="UniProtKB-SubCell"/>
</dbReference>
<dbReference type="CDD" id="cd20070">
    <property type="entry name" value="5TM_YidC_Alb3"/>
    <property type="match status" value="1"/>
</dbReference>
<comment type="caution">
    <text evidence="11">The sequence shown here is derived from an EMBL/GenBank/DDBJ whole genome shotgun (WGS) entry which is preliminary data.</text>
</comment>
<evidence type="ECO:0000259" key="10">
    <source>
        <dbReference type="Pfam" id="PF02096"/>
    </source>
</evidence>
<dbReference type="Pfam" id="PF02096">
    <property type="entry name" value="60KD_IMP"/>
    <property type="match status" value="1"/>
</dbReference>
<accession>A0A644SVN6</accession>
<proteinExistence type="predicted"/>
<dbReference type="InterPro" id="IPR001708">
    <property type="entry name" value="YidC/ALB3/OXA1/COX18"/>
</dbReference>
<dbReference type="GO" id="GO:0051205">
    <property type="term" value="P:protein insertion into membrane"/>
    <property type="evidence" value="ECO:0007669"/>
    <property type="project" value="TreeGrafter"/>
</dbReference>
<evidence type="ECO:0000256" key="8">
    <source>
        <dbReference type="ARBA" id="ARBA00023186"/>
    </source>
</evidence>
<evidence type="ECO:0000256" key="7">
    <source>
        <dbReference type="ARBA" id="ARBA00023136"/>
    </source>
</evidence>
<organism evidence="11">
    <name type="scientific">bioreactor metagenome</name>
    <dbReference type="NCBI Taxonomy" id="1076179"/>
    <lineage>
        <taxon>unclassified sequences</taxon>
        <taxon>metagenomes</taxon>
        <taxon>ecological metagenomes</taxon>
    </lineage>
</organism>